<dbReference type="Pfam" id="PF00293">
    <property type="entry name" value="NUDIX"/>
    <property type="match status" value="1"/>
</dbReference>
<dbReference type="InterPro" id="IPR000086">
    <property type="entry name" value="NUDIX_hydrolase_dom"/>
</dbReference>
<evidence type="ECO:0000256" key="1">
    <source>
        <dbReference type="ARBA" id="ARBA00001946"/>
    </source>
</evidence>
<keyword evidence="5" id="KW-0460">Magnesium</keyword>
<dbReference type="Gene3D" id="3.90.79.10">
    <property type="entry name" value="Nucleoside Triphosphate Pyrophosphohydrolase"/>
    <property type="match status" value="1"/>
</dbReference>
<dbReference type="SUPFAM" id="SSF55811">
    <property type="entry name" value="Nudix"/>
    <property type="match status" value="1"/>
</dbReference>
<dbReference type="PROSITE" id="PS00893">
    <property type="entry name" value="NUDIX_BOX"/>
    <property type="match status" value="1"/>
</dbReference>
<dbReference type="AlphaFoldDB" id="A0A1T4MW28"/>
<evidence type="ECO:0000313" key="7">
    <source>
        <dbReference type="EMBL" id="SJZ70975.1"/>
    </source>
</evidence>
<feature type="domain" description="Nudix hydrolase" evidence="6">
    <location>
        <begin position="1"/>
        <end position="128"/>
    </location>
</feature>
<dbReference type="Proteomes" id="UP000243297">
    <property type="component" value="Unassembled WGS sequence"/>
</dbReference>
<dbReference type="PANTHER" id="PTHR43758">
    <property type="entry name" value="7,8-DIHYDRO-8-OXOGUANINE TRIPHOSPHATASE"/>
    <property type="match status" value="1"/>
</dbReference>
<gene>
    <name evidence="7" type="ORF">SAMN02745191_1431</name>
</gene>
<dbReference type="PANTHER" id="PTHR43758:SF2">
    <property type="entry name" value="OXIDIZED PURINE NUCLEOSIDE TRIPHOSPHATE HYDROLASE"/>
    <property type="match status" value="1"/>
</dbReference>
<dbReference type="GO" id="GO:0046872">
    <property type="term" value="F:metal ion binding"/>
    <property type="evidence" value="ECO:0007669"/>
    <property type="project" value="UniProtKB-KW"/>
</dbReference>
<dbReference type="PRINTS" id="PR01402">
    <property type="entry name" value="MUTATORMUTX"/>
</dbReference>
<dbReference type="OrthoDB" id="9786032at2"/>
<evidence type="ECO:0000259" key="6">
    <source>
        <dbReference type="PROSITE" id="PS51462"/>
    </source>
</evidence>
<comment type="cofactor">
    <cofactor evidence="1">
        <name>Mg(2+)</name>
        <dbReference type="ChEBI" id="CHEBI:18420"/>
    </cofactor>
</comment>
<dbReference type="PROSITE" id="PS51462">
    <property type="entry name" value="NUDIX"/>
    <property type="match status" value="1"/>
</dbReference>
<proteinExistence type="inferred from homology"/>
<dbReference type="InterPro" id="IPR020084">
    <property type="entry name" value="NUDIX_hydrolase_CS"/>
</dbReference>
<accession>A0A1T4MW28</accession>
<evidence type="ECO:0000256" key="3">
    <source>
        <dbReference type="ARBA" id="ARBA00022723"/>
    </source>
</evidence>
<evidence type="ECO:0000256" key="4">
    <source>
        <dbReference type="ARBA" id="ARBA00022801"/>
    </source>
</evidence>
<keyword evidence="3" id="KW-0479">Metal-binding</keyword>
<dbReference type="InterPro" id="IPR015797">
    <property type="entry name" value="NUDIX_hydrolase-like_dom_sf"/>
</dbReference>
<evidence type="ECO:0000313" key="8">
    <source>
        <dbReference type="Proteomes" id="UP000243297"/>
    </source>
</evidence>
<dbReference type="GO" id="GO:0008413">
    <property type="term" value="F:8-oxo-7,8-dihydroguanosine triphosphate pyrophosphatase activity"/>
    <property type="evidence" value="ECO:0007669"/>
    <property type="project" value="InterPro"/>
</dbReference>
<organism evidence="7 8">
    <name type="scientific">Anaerorhabdus furcosa</name>
    <dbReference type="NCBI Taxonomy" id="118967"/>
    <lineage>
        <taxon>Bacteria</taxon>
        <taxon>Bacillati</taxon>
        <taxon>Bacillota</taxon>
        <taxon>Erysipelotrichia</taxon>
        <taxon>Erysipelotrichales</taxon>
        <taxon>Erysipelotrichaceae</taxon>
        <taxon>Anaerorhabdus</taxon>
    </lineage>
</organism>
<reference evidence="8" key="1">
    <citation type="submission" date="2017-02" db="EMBL/GenBank/DDBJ databases">
        <authorList>
            <person name="Varghese N."/>
            <person name="Submissions S."/>
        </authorList>
    </citation>
    <scope>NUCLEOTIDE SEQUENCE [LARGE SCALE GENOMIC DNA]</scope>
    <source>
        <strain evidence="8">ATCC 25662</strain>
    </source>
</reference>
<dbReference type="EMBL" id="FUWY01000003">
    <property type="protein sequence ID" value="SJZ70975.1"/>
    <property type="molecule type" value="Genomic_DNA"/>
</dbReference>
<keyword evidence="8" id="KW-1185">Reference proteome</keyword>
<sequence>MKTTLCYLEQEDCYLMMHRIKKKDDINEGKWIGLGGKFIGNESPEDCLLREIKEEINVELLEYVLRGVITFINQNNYTETMYLYNATKFLGDVDLNCSEGELAWVCKDSLMNLPIWEGDKYFLEKLIKGEPFFTMKLCYNGDKLIEAYCNDEKIK</sequence>
<name>A0A1T4MW28_9FIRM</name>
<keyword evidence="4" id="KW-0378">Hydrolase</keyword>
<protein>
    <submittedName>
        <fullName evidence="7">8-oxo-dGTP diphosphatase</fullName>
    </submittedName>
</protein>
<dbReference type="GO" id="GO:0006281">
    <property type="term" value="P:DNA repair"/>
    <property type="evidence" value="ECO:0007669"/>
    <property type="project" value="InterPro"/>
</dbReference>
<evidence type="ECO:0000256" key="5">
    <source>
        <dbReference type="ARBA" id="ARBA00022842"/>
    </source>
</evidence>
<comment type="similarity">
    <text evidence="2">Belongs to the Nudix hydrolase family.</text>
</comment>
<dbReference type="RefSeq" id="WP_078711832.1">
    <property type="nucleotide sequence ID" value="NZ_FUWY01000003.1"/>
</dbReference>
<dbReference type="GO" id="GO:0005737">
    <property type="term" value="C:cytoplasm"/>
    <property type="evidence" value="ECO:0007669"/>
    <property type="project" value="TreeGrafter"/>
</dbReference>
<dbReference type="CDD" id="cd18886">
    <property type="entry name" value="NUDIX_MutT_Nudt1"/>
    <property type="match status" value="1"/>
</dbReference>
<dbReference type="STRING" id="118967.SAMN02745191_1431"/>
<dbReference type="InterPro" id="IPR003562">
    <property type="entry name" value="Mutator_MutX_prot"/>
</dbReference>
<evidence type="ECO:0000256" key="2">
    <source>
        <dbReference type="ARBA" id="ARBA00005582"/>
    </source>
</evidence>